<dbReference type="Gene3D" id="1.10.287.3700">
    <property type="match status" value="1"/>
</dbReference>
<evidence type="ECO:0000313" key="12">
    <source>
        <dbReference type="EMBL" id="CZR51404.1"/>
    </source>
</evidence>
<feature type="domain" description="C3H1-type" evidence="11">
    <location>
        <begin position="24"/>
        <end position="53"/>
    </location>
</feature>
<dbReference type="STRING" id="576137.A0A1L7WF49"/>
<evidence type="ECO:0000256" key="2">
    <source>
        <dbReference type="ARBA" id="ARBA00022490"/>
    </source>
</evidence>
<dbReference type="Gene3D" id="1.20.5.5160">
    <property type="match status" value="1"/>
</dbReference>
<dbReference type="SUPFAM" id="SSF56112">
    <property type="entry name" value="Protein kinase-like (PK-like)"/>
    <property type="match status" value="1"/>
</dbReference>
<dbReference type="OrthoDB" id="204958at2759"/>
<dbReference type="Gene3D" id="6.10.250.3160">
    <property type="match status" value="1"/>
</dbReference>
<dbReference type="GO" id="GO:0008270">
    <property type="term" value="F:zinc ion binding"/>
    <property type="evidence" value="ECO:0007669"/>
    <property type="project" value="UniProtKB-KW"/>
</dbReference>
<keyword evidence="4 8" id="KW-0547">Nucleotide-binding</keyword>
<proteinExistence type="inferred from homology"/>
<accession>A0A1L7WF49</accession>
<dbReference type="InterPro" id="IPR030844">
    <property type="entry name" value="PAN3"/>
</dbReference>
<dbReference type="GO" id="GO:0005524">
    <property type="term" value="F:ATP binding"/>
    <property type="evidence" value="ECO:0007669"/>
    <property type="project" value="UniProtKB-UniRule"/>
</dbReference>
<feature type="region of interest" description="Knob domain" evidence="8">
    <location>
        <begin position="912"/>
        <end position="1010"/>
    </location>
</feature>
<evidence type="ECO:0000256" key="8">
    <source>
        <dbReference type="HAMAP-Rule" id="MF_03181"/>
    </source>
</evidence>
<sequence>MATRFGQPELRKPAGSPKPRGKENQKDTLCRNVVIYGHCRYEDQGCAFNHDPNKTLSSQAEAHKWISLARPQYHRLYLLLSYHFNQFYLPRLLASVSNNNMASEDTAPEDETGSSQPQMLDNAPFPWMPDRWACWERDPRLSDSQNEDLIEKRLARREEAFTRIGQGMPPPSFDDLFDMEIYMAGIENLHRHGTTLDPPATQGLPQSFRQGKPATGDGTPRSICGTQQYGSSAIGSAIIISPLFMGSMSIPLVAGTSTRCPWTSLLSRRLVSLTDCPNGISVPRKFPYHLTTKTPQMFSKLRKICLETGPTTLLPCYTHHSRTPTAVISDMDRLLSRKTLVVAKPKTTALNGSITVFVESSTARTGTRCRWINQLRSYWVSATGSPTGIKSKQLISRSKSPRAQGSPVTNPTTNLRTLSKFSPANNTSGSKKLLNVDSPSFTPGTLATSGKISSHAANALPFQPRGLVSGTVTPTPQPEPQSSVFNMAEVKEFTPGAYDPSQTLGVNGSTTDQVSYDPFSMQSLNQTIPTGAYNPYLEDTTMQTNAAGYFQAPTTFNAPAQPLQYHLYAPIGPHKEDILAYQRLAHDFFLPNDLREELQKKSEATRQVMLTHQLPNVEPYHSLVPLDTNHHKNATIFGFPSWVYKAISSKNGCYCVLRRIEGFRLSNERAIQQVKTWKRAIDNAGIVSVVDCFTTRAFGDSSLIFVYDYHPMSKTLVEQHAPTTNRYGNRSAHTPIQEHVLWGYIVQIASAIRAVHEAKLAVRCMDPSKVLVTETNRIRLGACGILDVTKFETDQRNMADVQQEDFILFGRLILALASNNMGIASNNLPVKSHLDHLNRAYSIEFKDTLTWLLTPATPPDPKNFNEFLRGISGHVMSSFSNSLHANDTLTSQLTRELENGRLFRLMAKLGEINERPEYDNNPKWSETGERYMLKLFRDYVFHQVNAEGKPHVNMGHVLECLNKLDAGSNQTIKLISRDEQDCFIVSYKELKKQVEAAFQELIKPESTKRY</sequence>
<comment type="caution">
    <text evidence="8">Lacks conserved residue(s) required for the propagation of feature annotation.</text>
</comment>
<feature type="region of interest" description="Disordered" evidence="10">
    <location>
        <begin position="393"/>
        <end position="436"/>
    </location>
</feature>
<comment type="domain">
    <text evidence="8">Contains a pseudokinase domain. The protein kinase domain is predicted to be catalytically inactive because some of the residues important for catalytic activity are substituted and it lacks the equivalent of the binding site for a peptide substrate. However, it has retained an ATP-binding site and ATP-binding is required for mRNA degradation, stimulating the activity of the PAN2 nuclease in vitro. The nucleotide-binding site is juxtaposed to the RNase active site of PAN2 in the complex and may actually bind nucleosides of a poly(A) RNA rather than ATP, feeding the poly(A)-tail to the active site of the deadenylase and thus increasing the efficiency with which this distributive enzyme degrades oligo(A) RNAs.</text>
</comment>
<feature type="region of interest" description="Disordered" evidence="10">
    <location>
        <begin position="1"/>
        <end position="26"/>
    </location>
</feature>
<dbReference type="FunFam" id="1.10.287.3700:FF:000001">
    <property type="entry name" value="PAN2-PAN3 deadenylation complex subunit PAN3"/>
    <property type="match status" value="1"/>
</dbReference>
<dbReference type="PROSITE" id="PS50103">
    <property type="entry name" value="ZF_C3H1"/>
    <property type="match status" value="1"/>
</dbReference>
<dbReference type="GO" id="GO:0006397">
    <property type="term" value="P:mRNA processing"/>
    <property type="evidence" value="ECO:0007669"/>
    <property type="project" value="UniProtKB-KW"/>
</dbReference>
<dbReference type="InterPro" id="IPR000571">
    <property type="entry name" value="Znf_CCCH"/>
</dbReference>
<keyword evidence="9" id="KW-0862">Zinc</keyword>
<evidence type="ECO:0000256" key="9">
    <source>
        <dbReference type="PROSITE-ProRule" id="PRU00723"/>
    </source>
</evidence>
<evidence type="ECO:0000256" key="4">
    <source>
        <dbReference type="ARBA" id="ARBA00022741"/>
    </source>
</evidence>
<dbReference type="GO" id="GO:0008143">
    <property type="term" value="F:poly(A) binding"/>
    <property type="evidence" value="ECO:0007669"/>
    <property type="project" value="TreeGrafter"/>
</dbReference>
<evidence type="ECO:0000313" key="13">
    <source>
        <dbReference type="Proteomes" id="UP000184330"/>
    </source>
</evidence>
<feature type="binding site" evidence="8">
    <location>
        <begin position="708"/>
        <end position="715"/>
    </location>
    <ligand>
        <name>ATP</name>
        <dbReference type="ChEBI" id="CHEBI:30616"/>
    </ligand>
</feature>
<keyword evidence="5 9" id="KW-0863">Zinc-finger</keyword>
<comment type="subunit">
    <text evidence="8">Homodimer. Forms a heterotrimer with a catalytic subunit PAN2 to form the poly(A)-nuclease (PAN) deadenylation complex. Interacts (via PAM-2 motif) with poly(A)-binding protein PAB1 (via PABC domain), conferring substrate specificity of the enzyme complex.</text>
</comment>
<evidence type="ECO:0000256" key="5">
    <source>
        <dbReference type="ARBA" id="ARBA00022771"/>
    </source>
</evidence>
<organism evidence="12 13">
    <name type="scientific">Phialocephala subalpina</name>
    <dbReference type="NCBI Taxonomy" id="576137"/>
    <lineage>
        <taxon>Eukaryota</taxon>
        <taxon>Fungi</taxon>
        <taxon>Dikarya</taxon>
        <taxon>Ascomycota</taxon>
        <taxon>Pezizomycotina</taxon>
        <taxon>Leotiomycetes</taxon>
        <taxon>Helotiales</taxon>
        <taxon>Mollisiaceae</taxon>
        <taxon>Phialocephala</taxon>
        <taxon>Phialocephala fortinii species complex</taxon>
    </lineage>
</organism>
<keyword evidence="7 8" id="KW-0175">Coiled coil</keyword>
<feature type="region of interest" description="Disordered" evidence="10">
    <location>
        <begin position="207"/>
        <end position="226"/>
    </location>
</feature>
<name>A0A1L7WF49_9HELO</name>
<dbReference type="GO" id="GO:0031251">
    <property type="term" value="C:PAN complex"/>
    <property type="evidence" value="ECO:0007669"/>
    <property type="project" value="UniProtKB-UniRule"/>
</dbReference>
<dbReference type="Pfam" id="PF25586">
    <property type="entry name" value="zf-CCCH_PAN3"/>
    <property type="match status" value="1"/>
</dbReference>
<comment type="domain">
    <text evidence="8">The N-terminal zinc finger binds to poly(A) RNA.</text>
</comment>
<keyword evidence="6 8" id="KW-0067">ATP-binding</keyword>
<evidence type="ECO:0000256" key="1">
    <source>
        <dbReference type="ARBA" id="ARBA00004496"/>
    </source>
</evidence>
<evidence type="ECO:0000259" key="11">
    <source>
        <dbReference type="PROSITE" id="PS50103"/>
    </source>
</evidence>
<evidence type="ECO:0000256" key="6">
    <source>
        <dbReference type="ARBA" id="ARBA00022840"/>
    </source>
</evidence>
<protein>
    <recommendedName>
        <fullName evidence="8">PAN2-PAN3 deadenylation complex subunit PAN3</fullName>
    </recommendedName>
    <alternativeName>
        <fullName evidence="8">PAB1P-dependent poly(A)-specific ribonuclease</fullName>
    </alternativeName>
    <alternativeName>
        <fullName evidence="8">Poly(A)-nuclease deadenylation complex subunit 3</fullName>
        <shortName evidence="8">PAN deadenylation complex subunit 3</shortName>
    </alternativeName>
</protein>
<keyword evidence="2 8" id="KW-0963">Cytoplasm</keyword>
<dbReference type="InterPro" id="IPR041332">
    <property type="entry name" value="Pan3_CK"/>
</dbReference>
<feature type="zinc finger region" description="C3H1-type" evidence="9">
    <location>
        <begin position="24"/>
        <end position="53"/>
    </location>
</feature>
<dbReference type="PANTHER" id="PTHR12272:SF11">
    <property type="entry name" value="PAN2-PAN3 DEADENYLATION COMPLEX SUBUNIT PAN3"/>
    <property type="match status" value="1"/>
</dbReference>
<comment type="domain">
    <text evidence="8">The pseudokinase domain, the coiled-coil (CC), and C-terminal knob domain (CK) form a structural unit (PKC) that forms an extensive high-affinity interaction surface for PAN2.</text>
</comment>
<feature type="binding site" evidence="8">
    <location>
        <position position="658"/>
    </location>
    <ligand>
        <name>ATP</name>
        <dbReference type="ChEBI" id="CHEBI:30616"/>
    </ligand>
</feature>
<reference evidence="12 13" key="1">
    <citation type="submission" date="2016-03" db="EMBL/GenBank/DDBJ databases">
        <authorList>
            <person name="Ploux O."/>
        </authorList>
    </citation>
    <scope>NUCLEOTIDE SEQUENCE [LARGE SCALE GENOMIC DNA]</scope>
    <source>
        <strain evidence="12 13">UAMH 11012</strain>
    </source>
</reference>
<dbReference type="GO" id="GO:0000289">
    <property type="term" value="P:nuclear-transcribed mRNA poly(A) tail shortening"/>
    <property type="evidence" value="ECO:0007669"/>
    <property type="project" value="UniProtKB-UniRule"/>
</dbReference>
<dbReference type="EMBL" id="FJOG01000002">
    <property type="protein sequence ID" value="CZR51404.1"/>
    <property type="molecule type" value="Genomic_DNA"/>
</dbReference>
<dbReference type="FunFam" id="1.20.5.5160:FF:000002">
    <property type="entry name" value="PAN2-PAN3 deadenylation complex subunit PAN3"/>
    <property type="match status" value="1"/>
</dbReference>
<dbReference type="Pfam" id="PF18101">
    <property type="entry name" value="Pan3_CK"/>
    <property type="match status" value="1"/>
</dbReference>
<evidence type="ECO:0000256" key="7">
    <source>
        <dbReference type="ARBA" id="ARBA00023054"/>
    </source>
</evidence>
<keyword evidence="9" id="KW-0479">Metal-binding</keyword>
<comment type="function">
    <text evidence="8">Regulatory subunit of the poly(A)-nuclease (PAN) deadenylation complex, one of two cytoplasmic mRNA deadenylases involved in mRNA turnover. PAN specifically shortens poly(A) tails of RNA and the activity is stimulated by poly(A)-binding protein PAB1. PAN deadenylation is followed by rapid degradation of the shortened mRNA tails by the CCR4-NOT complex. Deadenylated mRNAs are then degraded by two alternative mechanisms, namely exosome-mediated 3'-5' exonucleolytic degradation, or deadenlyation-dependent mRNA decaping and subsequent 5'-3' exonucleolytic degradation by XRN1. May also be involved in post-transcriptional maturation of mRNA poly(A) tails. PAN3 acts as a positive regulator for PAN activity, recruiting the catalytic subunit PAN2 to mRNA via its interaction with RNA and with PAB1.</text>
</comment>
<evidence type="ECO:0000256" key="10">
    <source>
        <dbReference type="SAM" id="MobiDB-lite"/>
    </source>
</evidence>
<dbReference type="PANTHER" id="PTHR12272">
    <property type="entry name" value="DEADENYLATION COMPLEX SUBUNIT PAN3"/>
    <property type="match status" value="1"/>
</dbReference>
<dbReference type="GO" id="GO:0000932">
    <property type="term" value="C:P-body"/>
    <property type="evidence" value="ECO:0007669"/>
    <property type="project" value="TreeGrafter"/>
</dbReference>
<dbReference type="HAMAP" id="MF_03181">
    <property type="entry name" value="PAN3"/>
    <property type="match status" value="1"/>
</dbReference>
<dbReference type="Gene3D" id="1.10.510.10">
    <property type="entry name" value="Transferase(Phosphotransferase) domain 1"/>
    <property type="match status" value="1"/>
</dbReference>
<feature type="binding site" evidence="8">
    <location>
        <begin position="768"/>
        <end position="769"/>
    </location>
    <ligand>
        <name>ATP</name>
        <dbReference type="ChEBI" id="CHEBI:30616"/>
    </ligand>
</feature>
<dbReference type="InterPro" id="IPR011009">
    <property type="entry name" value="Kinase-like_dom_sf"/>
</dbReference>
<dbReference type="AlphaFoldDB" id="A0A1L7WF49"/>
<feature type="coiled-coil region" evidence="8">
    <location>
        <begin position="873"/>
        <end position="911"/>
    </location>
</feature>
<gene>
    <name evidence="8" type="primary">PAN3</name>
    <name evidence="12" type="ORF">PAC_01279</name>
</gene>
<keyword evidence="3 8" id="KW-0507">mRNA processing</keyword>
<keyword evidence="13" id="KW-1185">Reference proteome</keyword>
<comment type="subcellular location">
    <subcellularLocation>
        <location evidence="1 8">Cytoplasm</location>
    </subcellularLocation>
</comment>
<evidence type="ECO:0000256" key="3">
    <source>
        <dbReference type="ARBA" id="ARBA00022664"/>
    </source>
</evidence>
<feature type="compositionally biased region" description="Polar residues" evidence="10">
    <location>
        <begin position="393"/>
        <end position="430"/>
    </location>
</feature>
<comment type="similarity">
    <text evidence="8">Belongs to the protein kinase superfamily. PAN3 family.</text>
</comment>
<dbReference type="Proteomes" id="UP000184330">
    <property type="component" value="Unassembled WGS sequence"/>
</dbReference>